<dbReference type="SUPFAM" id="SSF53474">
    <property type="entry name" value="alpha/beta-Hydrolases"/>
    <property type="match status" value="1"/>
</dbReference>
<name>A0A8H3F4W1_9LECA</name>
<dbReference type="OrthoDB" id="626167at2759"/>
<evidence type="ECO:0000259" key="2">
    <source>
        <dbReference type="Pfam" id="PF12697"/>
    </source>
</evidence>
<sequence length="1141" mass="129361">MSWGLGGSKSKTASSNTTAAANGHSEKPIGLKAFVEPSNAVLDIVFLHGLGGHWRETWRASEAEEPWPKELLPKVIENARILSFGYDSHVTSWKNVVSRNTVTDHAANFLRDLSNRRDKDDTNERPLIFVAHSLGGLVCADALVKSNSHPDEHMKKILARTKGIIFMGTPHSGTEALAEWAERLAMSMALIKQTNSNILNVLRSDSEVLFRLQTEFHTMIRDRVKKSLAAIEIVCFFEELPLDNFGFVVPRESADLAGYPTSGLHYNHTQMTKFPDAKDPGFDAVSTEIWRWSKPFQPKKEGQSSAQTRVAEKTPHVTSNNPPELMNNSDLTPKIDDSNKQFVSDQRQASSQSIPFFPHHKNQVFVGCEKILTAIDRGLENGHKVVLHGIGGVGKTEIAVEYCYKFWKDNCSVPIFWLPCDSSDRLELALKEVAQRLELPGYDDIETDVAQLVCHHLQNWRNHSWLMVLDNADDVELFRDEKSESADGGDCRETVHPLANFVAHMKSWFSHRSLTVDRLPPTDALAMFRAKLPDDLKHDKLLELQSLEILEYLPLCIVQAAAYIDQCDLSLSRYLEELKDSEILLEHLNEDYHPLRKRFDTPRSVLKSWRLSFEKIQKRYEQAGNLLSVMGFLDRQNIAYDLLQGTVETRHQLNQALGILSGFCLIVAEPSKDSFRMHRLVQLATRFWLSGKKSRYQALALKLITSRFLSLSTISTEQRRLIPHAKLVATYRLDSRDMKLTRSELQRCIAAYDLHTGHYDSAASYYQDAYDECLKLVGSTEKITLHCGGLLGVIRRYQGRFDDACAIQQSVLKSKESIYGLQDIDTIDTVSALADVFERNGRFDDAQALTERALDVRKRVLGDKDPKTLESFMHLALLYRRRTRYAEAKNLYLDSLTVMEETLGRANELTIDCVDAYSSLLREWGQYDESVKMCNRVVDDRMILYGEEHPKTLIARNNLALSYWRSKSLAKAEEILRDVCASHERCGRQDHIDALQACSNLSIILRDENKLEAAVIFARKAVTGRERRFGPDHRLTISSTAELALTLTNKDDFEEGEKLARRVIAIRKQRLGAEHTLTLNTLSTLGTIMQRTGRFNEASDIFQSVLAARINVLGVEHPSTKKSVKQLESLERTKLAKHHDG</sequence>
<dbReference type="Pfam" id="PF13374">
    <property type="entry name" value="TPR_10"/>
    <property type="match status" value="1"/>
</dbReference>
<keyword evidence="4" id="KW-1185">Reference proteome</keyword>
<dbReference type="AlphaFoldDB" id="A0A8H3F4W1"/>
<dbReference type="InterPro" id="IPR029058">
    <property type="entry name" value="AB_hydrolase_fold"/>
</dbReference>
<evidence type="ECO:0000256" key="1">
    <source>
        <dbReference type="SAM" id="MobiDB-lite"/>
    </source>
</evidence>
<dbReference type="SUPFAM" id="SSF52540">
    <property type="entry name" value="P-loop containing nucleoside triphosphate hydrolases"/>
    <property type="match status" value="1"/>
</dbReference>
<protein>
    <recommendedName>
        <fullName evidence="2">AB hydrolase-1 domain-containing protein</fullName>
    </recommendedName>
</protein>
<feature type="domain" description="AB hydrolase-1" evidence="2">
    <location>
        <begin position="44"/>
        <end position="179"/>
    </location>
</feature>
<proteinExistence type="predicted"/>
<evidence type="ECO:0000313" key="4">
    <source>
        <dbReference type="Proteomes" id="UP000664521"/>
    </source>
</evidence>
<dbReference type="InterPro" id="IPR011990">
    <property type="entry name" value="TPR-like_helical_dom_sf"/>
</dbReference>
<evidence type="ECO:0000313" key="3">
    <source>
        <dbReference type="EMBL" id="CAF9918211.1"/>
    </source>
</evidence>
<dbReference type="Proteomes" id="UP000664521">
    <property type="component" value="Unassembled WGS sequence"/>
</dbReference>
<dbReference type="InterPro" id="IPR000073">
    <property type="entry name" value="AB_hydrolase_1"/>
</dbReference>
<dbReference type="SUPFAM" id="SSF48452">
    <property type="entry name" value="TPR-like"/>
    <property type="match status" value="3"/>
</dbReference>
<gene>
    <name evidence="3" type="ORF">HETSPECPRED_003699</name>
</gene>
<comment type="caution">
    <text evidence="3">The sequence shown here is derived from an EMBL/GenBank/DDBJ whole genome shotgun (WGS) entry which is preliminary data.</text>
</comment>
<reference evidence="3" key="1">
    <citation type="submission" date="2021-03" db="EMBL/GenBank/DDBJ databases">
        <authorList>
            <person name="Tagirdzhanova G."/>
        </authorList>
    </citation>
    <scope>NUCLEOTIDE SEQUENCE</scope>
</reference>
<dbReference type="Gene3D" id="3.40.50.300">
    <property type="entry name" value="P-loop containing nucleotide triphosphate hydrolases"/>
    <property type="match status" value="1"/>
</dbReference>
<dbReference type="InterPro" id="IPR027417">
    <property type="entry name" value="P-loop_NTPase"/>
</dbReference>
<feature type="region of interest" description="Disordered" evidence="1">
    <location>
        <begin position="296"/>
        <end position="330"/>
    </location>
</feature>
<dbReference type="Pfam" id="PF13424">
    <property type="entry name" value="TPR_12"/>
    <property type="match status" value="3"/>
</dbReference>
<dbReference type="PANTHER" id="PTHR46082">
    <property type="entry name" value="ATP/GTP-BINDING PROTEIN-RELATED"/>
    <property type="match status" value="1"/>
</dbReference>
<dbReference type="NCBIfam" id="NF040586">
    <property type="entry name" value="FxSxx_TPR"/>
    <property type="match status" value="1"/>
</dbReference>
<dbReference type="InterPro" id="IPR053137">
    <property type="entry name" value="NLR-like"/>
</dbReference>
<dbReference type="EMBL" id="CAJPDS010000021">
    <property type="protein sequence ID" value="CAF9918211.1"/>
    <property type="molecule type" value="Genomic_DNA"/>
</dbReference>
<feature type="compositionally biased region" description="Polar residues" evidence="1">
    <location>
        <begin position="316"/>
        <end position="330"/>
    </location>
</feature>
<accession>A0A8H3F4W1</accession>
<dbReference type="PANTHER" id="PTHR46082:SF6">
    <property type="entry name" value="AAA+ ATPASE DOMAIN-CONTAINING PROTEIN-RELATED"/>
    <property type="match status" value="1"/>
</dbReference>
<organism evidence="3 4">
    <name type="scientific">Heterodermia speciosa</name>
    <dbReference type="NCBI Taxonomy" id="116794"/>
    <lineage>
        <taxon>Eukaryota</taxon>
        <taxon>Fungi</taxon>
        <taxon>Dikarya</taxon>
        <taxon>Ascomycota</taxon>
        <taxon>Pezizomycotina</taxon>
        <taxon>Lecanoromycetes</taxon>
        <taxon>OSLEUM clade</taxon>
        <taxon>Lecanoromycetidae</taxon>
        <taxon>Caliciales</taxon>
        <taxon>Physciaceae</taxon>
        <taxon>Heterodermia</taxon>
    </lineage>
</organism>
<dbReference type="Gene3D" id="3.40.50.1820">
    <property type="entry name" value="alpha/beta hydrolase"/>
    <property type="match status" value="1"/>
</dbReference>
<dbReference type="Pfam" id="PF12697">
    <property type="entry name" value="Abhydrolase_6"/>
    <property type="match status" value="1"/>
</dbReference>
<dbReference type="Gene3D" id="1.25.40.10">
    <property type="entry name" value="Tetratricopeptide repeat domain"/>
    <property type="match status" value="2"/>
</dbReference>
<feature type="compositionally biased region" description="Low complexity" evidence="1">
    <location>
        <begin position="8"/>
        <end position="23"/>
    </location>
</feature>
<feature type="region of interest" description="Disordered" evidence="1">
    <location>
        <begin position="1"/>
        <end position="23"/>
    </location>
</feature>